<feature type="transmembrane region" description="Helical" evidence="8">
    <location>
        <begin position="150"/>
        <end position="168"/>
    </location>
</feature>
<keyword evidence="2" id="KW-0349">Heme</keyword>
<evidence type="ECO:0000256" key="6">
    <source>
        <dbReference type="ARBA" id="ARBA00023004"/>
    </source>
</evidence>
<feature type="transmembrane region" description="Helical" evidence="8">
    <location>
        <begin position="110"/>
        <end position="130"/>
    </location>
</feature>
<dbReference type="SUPFAM" id="SSF81343">
    <property type="entry name" value="Fumarate reductase respiratory complex transmembrane subunits"/>
    <property type="match status" value="1"/>
</dbReference>
<dbReference type="GO" id="GO:0006121">
    <property type="term" value="P:mitochondrial electron transport, succinate to ubiquinone"/>
    <property type="evidence" value="ECO:0007669"/>
    <property type="project" value="TreeGrafter"/>
</dbReference>
<dbReference type="EMBL" id="VTPC01001044">
    <property type="protein sequence ID" value="KAF2903368.1"/>
    <property type="molecule type" value="Genomic_DNA"/>
</dbReference>
<evidence type="ECO:0000256" key="1">
    <source>
        <dbReference type="ARBA" id="ARBA00004141"/>
    </source>
</evidence>
<dbReference type="PROSITE" id="PS01001">
    <property type="entry name" value="SDH_CYT_2"/>
    <property type="match status" value="1"/>
</dbReference>
<evidence type="ECO:0000256" key="2">
    <source>
        <dbReference type="ARBA" id="ARBA00022617"/>
    </source>
</evidence>
<comment type="caution">
    <text evidence="9">The sequence shown here is derived from an EMBL/GenBank/DDBJ whole genome shotgun (WGS) entry which is preliminary data.</text>
</comment>
<evidence type="ECO:0000256" key="7">
    <source>
        <dbReference type="ARBA" id="ARBA00023136"/>
    </source>
</evidence>
<protein>
    <recommendedName>
        <fullName evidence="11">Succinate dehydrogenase cytochrome b560 subunit, mitochondrial</fullName>
    </recommendedName>
</protein>
<dbReference type="GO" id="GO:0046872">
    <property type="term" value="F:metal ion binding"/>
    <property type="evidence" value="ECO:0007669"/>
    <property type="project" value="UniProtKB-KW"/>
</dbReference>
<dbReference type="AlphaFoldDB" id="A0A8K0DC37"/>
<keyword evidence="5 8" id="KW-1133">Transmembrane helix</keyword>
<feature type="transmembrane region" description="Helical" evidence="8">
    <location>
        <begin position="78"/>
        <end position="98"/>
    </location>
</feature>
<dbReference type="InterPro" id="IPR000701">
    <property type="entry name" value="SuccDH_FuR_B_TM-su"/>
</dbReference>
<evidence type="ECO:0000256" key="5">
    <source>
        <dbReference type="ARBA" id="ARBA00022989"/>
    </source>
</evidence>
<evidence type="ECO:0008006" key="11">
    <source>
        <dbReference type="Google" id="ProtNLM"/>
    </source>
</evidence>
<dbReference type="PANTHER" id="PTHR10978:SF5">
    <property type="entry name" value="SUCCINATE DEHYDROGENASE CYTOCHROME B560 SUBUNIT, MITOCHONDRIAL"/>
    <property type="match status" value="1"/>
</dbReference>
<dbReference type="Pfam" id="PF01127">
    <property type="entry name" value="Sdh_cyt"/>
    <property type="match status" value="1"/>
</dbReference>
<dbReference type="Gene3D" id="1.20.1300.10">
    <property type="entry name" value="Fumarate reductase/succinate dehydrogenase, transmembrane subunit"/>
    <property type="match status" value="1"/>
</dbReference>
<evidence type="ECO:0000256" key="3">
    <source>
        <dbReference type="ARBA" id="ARBA00022692"/>
    </source>
</evidence>
<evidence type="ECO:0000313" key="9">
    <source>
        <dbReference type="EMBL" id="KAF2903368.1"/>
    </source>
</evidence>
<dbReference type="OrthoDB" id="588261at2759"/>
<dbReference type="InterPro" id="IPR014314">
    <property type="entry name" value="Succ_DH_cytb556"/>
</dbReference>
<keyword evidence="10" id="KW-1185">Reference proteome</keyword>
<keyword evidence="6" id="KW-0408">Iron</keyword>
<dbReference type="CDD" id="cd03499">
    <property type="entry name" value="SQR_TypeC_SdhC"/>
    <property type="match status" value="1"/>
</dbReference>
<accession>A0A8K0DC37</accession>
<keyword evidence="4" id="KW-0479">Metal-binding</keyword>
<reference evidence="9" key="1">
    <citation type="submission" date="2019-08" db="EMBL/GenBank/DDBJ databases">
        <title>The genome of the North American firefly Photinus pyralis.</title>
        <authorList>
            <consortium name="Photinus pyralis genome working group"/>
            <person name="Fallon T.R."/>
            <person name="Sander Lower S.E."/>
            <person name="Weng J.-K."/>
        </authorList>
    </citation>
    <scope>NUCLEOTIDE SEQUENCE</scope>
    <source>
        <strain evidence="9">TRF0915ILg1</strain>
        <tissue evidence="9">Whole body</tissue>
    </source>
</reference>
<dbReference type="NCBIfam" id="TIGR02970">
    <property type="entry name" value="succ_dehyd_cytB"/>
    <property type="match status" value="1"/>
</dbReference>
<sequence length="171" mass="18905">MSVVCRLASRRVTPQLIFYNKPDYLTLSRHVTLKAVPYKPPPEQDHDEHNLKLGRPQSPHLSIYAIQLTSTLSITHRMTGGVLAGYAFLLGGGALVLPDQISHYVDAIQLGSASLFTAKFILAFPFSYHFCNGIRHLIWDLGKFLNLQGVYTTGYAMLGSAVVMNIVLSAM</sequence>
<comment type="subcellular location">
    <subcellularLocation>
        <location evidence="1">Membrane</location>
        <topology evidence="1">Multi-pass membrane protein</topology>
    </subcellularLocation>
</comment>
<dbReference type="Proteomes" id="UP000801492">
    <property type="component" value="Unassembled WGS sequence"/>
</dbReference>
<name>A0A8K0DC37_IGNLU</name>
<organism evidence="9 10">
    <name type="scientific">Ignelater luminosus</name>
    <name type="common">Cucubano</name>
    <name type="synonym">Pyrophorus luminosus</name>
    <dbReference type="NCBI Taxonomy" id="2038154"/>
    <lineage>
        <taxon>Eukaryota</taxon>
        <taxon>Metazoa</taxon>
        <taxon>Ecdysozoa</taxon>
        <taxon>Arthropoda</taxon>
        <taxon>Hexapoda</taxon>
        <taxon>Insecta</taxon>
        <taxon>Pterygota</taxon>
        <taxon>Neoptera</taxon>
        <taxon>Endopterygota</taxon>
        <taxon>Coleoptera</taxon>
        <taxon>Polyphaga</taxon>
        <taxon>Elateriformia</taxon>
        <taxon>Elateroidea</taxon>
        <taxon>Elateridae</taxon>
        <taxon>Agrypninae</taxon>
        <taxon>Pyrophorini</taxon>
        <taxon>Ignelater</taxon>
    </lineage>
</organism>
<keyword evidence="3 8" id="KW-0812">Transmembrane</keyword>
<gene>
    <name evidence="9" type="ORF">ILUMI_02817</name>
</gene>
<dbReference type="InterPro" id="IPR018495">
    <property type="entry name" value="Succ_DH_cyt_bsu_CS"/>
</dbReference>
<evidence type="ECO:0000256" key="4">
    <source>
        <dbReference type="ARBA" id="ARBA00022723"/>
    </source>
</evidence>
<dbReference type="InterPro" id="IPR034804">
    <property type="entry name" value="SQR/QFR_C/D"/>
</dbReference>
<dbReference type="GO" id="GO:0009055">
    <property type="term" value="F:electron transfer activity"/>
    <property type="evidence" value="ECO:0007669"/>
    <property type="project" value="InterPro"/>
</dbReference>
<dbReference type="GO" id="GO:0005739">
    <property type="term" value="C:mitochondrion"/>
    <property type="evidence" value="ECO:0007669"/>
    <property type="project" value="GOC"/>
</dbReference>
<evidence type="ECO:0000313" key="10">
    <source>
        <dbReference type="Proteomes" id="UP000801492"/>
    </source>
</evidence>
<proteinExistence type="predicted"/>
<dbReference type="GO" id="GO:0006099">
    <property type="term" value="P:tricarboxylic acid cycle"/>
    <property type="evidence" value="ECO:0007669"/>
    <property type="project" value="InterPro"/>
</dbReference>
<keyword evidence="7 8" id="KW-0472">Membrane</keyword>
<dbReference type="PANTHER" id="PTHR10978">
    <property type="entry name" value="SUCCINATE DEHYDROGENASE CYTOCHROME B560 SUBUNIT"/>
    <property type="match status" value="1"/>
</dbReference>
<evidence type="ECO:0000256" key="8">
    <source>
        <dbReference type="SAM" id="Phobius"/>
    </source>
</evidence>
<dbReference type="GO" id="GO:0016020">
    <property type="term" value="C:membrane"/>
    <property type="evidence" value="ECO:0007669"/>
    <property type="project" value="UniProtKB-SubCell"/>
</dbReference>